<dbReference type="InterPro" id="IPR043504">
    <property type="entry name" value="Peptidase_S1_PA_chymotrypsin"/>
</dbReference>
<sequence length="267" mass="29160">MFRSLILLNFLALPCLVLGNQRIIDGNTVNIKDAPWYASILVRSYLKCGGVLVSNNYILTAAKCVDGYKVKNIKVRLGTSSCRSGGSQLGICSVKIHSQYSSWRFDNNLALLKTCELINATDEIKPIERIDKLPDDNSRANITGCGSRSGSWLDVLQEKRSAGIFDGIVNILSNLPAQLHGTEVKILSQEQCAADWTFPFLLHDGISDLTICTKSSRTGACSFDMGAPLVVDNKLVGILSRAGCSIKPDVFSNVLKNTDWLDSSIKQ</sequence>
<organism evidence="10 11">
    <name type="scientific">Drosophila suzukii</name>
    <name type="common">Spotted-wing drosophila fruit fly</name>
    <dbReference type="NCBI Taxonomy" id="28584"/>
    <lineage>
        <taxon>Eukaryota</taxon>
        <taxon>Metazoa</taxon>
        <taxon>Ecdysozoa</taxon>
        <taxon>Arthropoda</taxon>
        <taxon>Hexapoda</taxon>
        <taxon>Insecta</taxon>
        <taxon>Pterygota</taxon>
        <taxon>Neoptera</taxon>
        <taxon>Endopterygota</taxon>
        <taxon>Diptera</taxon>
        <taxon>Brachycera</taxon>
        <taxon>Muscomorpha</taxon>
        <taxon>Ephydroidea</taxon>
        <taxon>Drosophilidae</taxon>
        <taxon>Drosophila</taxon>
        <taxon>Sophophora</taxon>
    </lineage>
</organism>
<gene>
    <name evidence="11" type="primary">LOC108008521</name>
</gene>
<dbReference type="GeneID" id="108008521"/>
<dbReference type="Gene3D" id="2.40.10.10">
    <property type="entry name" value="Trypsin-like serine proteases"/>
    <property type="match status" value="1"/>
</dbReference>
<feature type="chain" id="PRO_5045742613" evidence="8">
    <location>
        <begin position="20"/>
        <end position="267"/>
    </location>
</feature>
<evidence type="ECO:0000256" key="5">
    <source>
        <dbReference type="ARBA" id="ARBA00022825"/>
    </source>
</evidence>
<evidence type="ECO:0000256" key="2">
    <source>
        <dbReference type="ARBA" id="ARBA00022670"/>
    </source>
</evidence>
<dbReference type="SMART" id="SM00020">
    <property type="entry name" value="Tryp_SPc"/>
    <property type="match status" value="1"/>
</dbReference>
<dbReference type="SUPFAM" id="SSF50494">
    <property type="entry name" value="Trypsin-like serine proteases"/>
    <property type="match status" value="1"/>
</dbReference>
<dbReference type="GO" id="GO:0004252">
    <property type="term" value="F:serine-type endopeptidase activity"/>
    <property type="evidence" value="ECO:0007669"/>
    <property type="project" value="InterPro"/>
</dbReference>
<keyword evidence="4" id="KW-0378">Hydrolase</keyword>
<evidence type="ECO:0000256" key="3">
    <source>
        <dbReference type="ARBA" id="ARBA00022729"/>
    </source>
</evidence>
<evidence type="ECO:0000256" key="8">
    <source>
        <dbReference type="SAM" id="SignalP"/>
    </source>
</evidence>
<dbReference type="InterPro" id="IPR009003">
    <property type="entry name" value="Peptidase_S1_PA"/>
</dbReference>
<keyword evidence="7" id="KW-1015">Disulfide bond</keyword>
<dbReference type="PANTHER" id="PTHR24276:SF94">
    <property type="entry name" value="AT20289P-RELATED"/>
    <property type="match status" value="1"/>
</dbReference>
<evidence type="ECO:0000256" key="6">
    <source>
        <dbReference type="ARBA" id="ARBA00023145"/>
    </source>
</evidence>
<dbReference type="GO" id="GO:0006508">
    <property type="term" value="P:proteolysis"/>
    <property type="evidence" value="ECO:0007669"/>
    <property type="project" value="UniProtKB-KW"/>
</dbReference>
<dbReference type="Proteomes" id="UP001652628">
    <property type="component" value="Chromosome 2R"/>
</dbReference>
<comment type="similarity">
    <text evidence="1">Belongs to the peptidase S1 family.</text>
</comment>
<evidence type="ECO:0000259" key="9">
    <source>
        <dbReference type="PROSITE" id="PS50240"/>
    </source>
</evidence>
<accession>A0AB39Z3K2</accession>
<keyword evidence="5" id="KW-0720">Serine protease</keyword>
<keyword evidence="10" id="KW-1185">Reference proteome</keyword>
<evidence type="ECO:0000313" key="11">
    <source>
        <dbReference type="RefSeq" id="XP_016927880.2"/>
    </source>
</evidence>
<evidence type="ECO:0000313" key="10">
    <source>
        <dbReference type="Proteomes" id="UP001652628"/>
    </source>
</evidence>
<protein>
    <submittedName>
        <fullName evidence="11">Trypsin delta</fullName>
    </submittedName>
</protein>
<dbReference type="PRINTS" id="PR00722">
    <property type="entry name" value="CHYMOTRYPSIN"/>
</dbReference>
<evidence type="ECO:0000256" key="7">
    <source>
        <dbReference type="ARBA" id="ARBA00023157"/>
    </source>
</evidence>
<dbReference type="InterPro" id="IPR001314">
    <property type="entry name" value="Peptidase_S1A"/>
</dbReference>
<evidence type="ECO:0000256" key="4">
    <source>
        <dbReference type="ARBA" id="ARBA00022801"/>
    </source>
</evidence>
<name>A0AB39Z3K2_DROSZ</name>
<dbReference type="InterPro" id="IPR001254">
    <property type="entry name" value="Trypsin_dom"/>
</dbReference>
<dbReference type="InterPro" id="IPR050430">
    <property type="entry name" value="Peptidase_S1"/>
</dbReference>
<feature type="domain" description="Peptidase S1" evidence="9">
    <location>
        <begin position="23"/>
        <end position="266"/>
    </location>
</feature>
<keyword evidence="2" id="KW-0645">Protease</keyword>
<keyword evidence="6" id="KW-0865">Zymogen</keyword>
<reference evidence="11" key="1">
    <citation type="submission" date="2025-08" db="UniProtKB">
        <authorList>
            <consortium name="RefSeq"/>
        </authorList>
    </citation>
    <scope>IDENTIFICATION</scope>
</reference>
<dbReference type="RefSeq" id="XP_016927880.2">
    <property type="nucleotide sequence ID" value="XM_017072391.4"/>
</dbReference>
<dbReference type="PROSITE" id="PS50240">
    <property type="entry name" value="TRYPSIN_DOM"/>
    <property type="match status" value="1"/>
</dbReference>
<keyword evidence="3 8" id="KW-0732">Signal</keyword>
<dbReference type="Pfam" id="PF00089">
    <property type="entry name" value="Trypsin"/>
    <property type="match status" value="1"/>
</dbReference>
<proteinExistence type="inferred from homology"/>
<dbReference type="PANTHER" id="PTHR24276">
    <property type="entry name" value="POLYSERASE-RELATED"/>
    <property type="match status" value="1"/>
</dbReference>
<feature type="signal peptide" evidence="8">
    <location>
        <begin position="1"/>
        <end position="19"/>
    </location>
</feature>
<dbReference type="AlphaFoldDB" id="A0AB39Z3K2"/>
<dbReference type="CDD" id="cd00190">
    <property type="entry name" value="Tryp_SPc"/>
    <property type="match status" value="1"/>
</dbReference>
<evidence type="ECO:0000256" key="1">
    <source>
        <dbReference type="ARBA" id="ARBA00007664"/>
    </source>
</evidence>